<dbReference type="CDD" id="cd06261">
    <property type="entry name" value="TM_PBP2"/>
    <property type="match status" value="1"/>
</dbReference>
<dbReference type="PROSITE" id="PS50928">
    <property type="entry name" value="ABC_TM1"/>
    <property type="match status" value="1"/>
</dbReference>
<proteinExistence type="inferred from homology"/>
<sequence length="224" mass="25261">MDFDLMITSLPKLLSAAVITLKLLSASLIIGLFIGFLFAVLRLNKNPFINKFAYGYSYLFRGTPLLVQIFIIYYGLGQIEWLRSTFLWVILKEPYWCAIIAFALNTGAYTSEILRSAFQTIKPEIIEAGKSLGISSKIILYKIQIPVAIRQSLPAYGNEIILMMKGTSLASTVTLMDITGVAKHIVSTTYKPLEVFLLAGGIYLFMTFIIHNLIKYLEKKYSFQ</sequence>
<keyword evidence="3 9" id="KW-0813">Transport</keyword>
<organism evidence="11 12">
    <name type="scientific">Candidatus Pelagibacter giovannonii</name>
    <dbReference type="NCBI Taxonomy" id="2563896"/>
    <lineage>
        <taxon>Bacteria</taxon>
        <taxon>Pseudomonadati</taxon>
        <taxon>Pseudomonadota</taxon>
        <taxon>Alphaproteobacteria</taxon>
        <taxon>Candidatus Pelagibacterales</taxon>
        <taxon>Candidatus Pelagibacteraceae</taxon>
        <taxon>Candidatus Pelagibacter</taxon>
    </lineage>
</organism>
<dbReference type="NCBIfam" id="TIGR01726">
    <property type="entry name" value="HEQRo_perm_3TM"/>
    <property type="match status" value="1"/>
</dbReference>
<dbReference type="Proteomes" id="UP000501094">
    <property type="component" value="Chromosome"/>
</dbReference>
<dbReference type="InterPro" id="IPR000515">
    <property type="entry name" value="MetI-like"/>
</dbReference>
<comment type="similarity">
    <text evidence="2">Belongs to the binding-protein-dependent transport system permease family. HisMQ subfamily.</text>
</comment>
<dbReference type="EMBL" id="CP038852">
    <property type="protein sequence ID" value="QIZ20182.1"/>
    <property type="molecule type" value="Genomic_DNA"/>
</dbReference>
<protein>
    <submittedName>
        <fullName evidence="11">ABC transporter permease</fullName>
    </submittedName>
</protein>
<evidence type="ECO:0000313" key="12">
    <source>
        <dbReference type="Proteomes" id="UP000501094"/>
    </source>
</evidence>
<dbReference type="InterPro" id="IPR035906">
    <property type="entry name" value="MetI-like_sf"/>
</dbReference>
<evidence type="ECO:0000256" key="5">
    <source>
        <dbReference type="ARBA" id="ARBA00022519"/>
    </source>
</evidence>
<gene>
    <name evidence="11" type="ORF">E5R92_00015</name>
</gene>
<evidence type="ECO:0000256" key="1">
    <source>
        <dbReference type="ARBA" id="ARBA00004429"/>
    </source>
</evidence>
<keyword evidence="12" id="KW-1185">Reference proteome</keyword>
<evidence type="ECO:0000256" key="3">
    <source>
        <dbReference type="ARBA" id="ARBA00022448"/>
    </source>
</evidence>
<dbReference type="Gene3D" id="1.10.3720.10">
    <property type="entry name" value="MetI-like"/>
    <property type="match status" value="1"/>
</dbReference>
<feature type="transmembrane region" description="Helical" evidence="9">
    <location>
        <begin position="53"/>
        <end position="76"/>
    </location>
</feature>
<feature type="transmembrane region" description="Helical" evidence="9">
    <location>
        <begin position="195"/>
        <end position="214"/>
    </location>
</feature>
<dbReference type="GO" id="GO:0022857">
    <property type="term" value="F:transmembrane transporter activity"/>
    <property type="evidence" value="ECO:0007669"/>
    <property type="project" value="InterPro"/>
</dbReference>
<evidence type="ECO:0000256" key="8">
    <source>
        <dbReference type="ARBA" id="ARBA00023136"/>
    </source>
</evidence>
<feature type="transmembrane region" description="Helical" evidence="9">
    <location>
        <begin position="13"/>
        <end position="41"/>
    </location>
</feature>
<evidence type="ECO:0000259" key="10">
    <source>
        <dbReference type="PROSITE" id="PS50928"/>
    </source>
</evidence>
<dbReference type="InterPro" id="IPR010065">
    <property type="entry name" value="AA_ABC_transptr_permease_3TM"/>
</dbReference>
<keyword evidence="8 9" id="KW-0472">Membrane</keyword>
<dbReference type="AlphaFoldDB" id="A0A6H1PZU4"/>
<accession>A0A6H1PZU4</accession>
<name>A0A6H1PZU4_9PROT</name>
<dbReference type="PANTHER" id="PTHR30614">
    <property type="entry name" value="MEMBRANE COMPONENT OF AMINO ACID ABC TRANSPORTER"/>
    <property type="match status" value="1"/>
</dbReference>
<evidence type="ECO:0000256" key="2">
    <source>
        <dbReference type="ARBA" id="ARBA00010072"/>
    </source>
</evidence>
<dbReference type="SUPFAM" id="SSF161098">
    <property type="entry name" value="MetI-like"/>
    <property type="match status" value="1"/>
</dbReference>
<keyword evidence="5" id="KW-0997">Cell inner membrane</keyword>
<dbReference type="PANTHER" id="PTHR30614:SF10">
    <property type="entry name" value="ARGININE ABC TRANSPORTER PERMEASE PROTEIN ARTM"/>
    <property type="match status" value="1"/>
</dbReference>
<evidence type="ECO:0000256" key="9">
    <source>
        <dbReference type="RuleBase" id="RU363032"/>
    </source>
</evidence>
<keyword evidence="7 9" id="KW-1133">Transmembrane helix</keyword>
<dbReference type="Pfam" id="PF00528">
    <property type="entry name" value="BPD_transp_1"/>
    <property type="match status" value="1"/>
</dbReference>
<dbReference type="GO" id="GO:0043190">
    <property type="term" value="C:ATP-binding cassette (ABC) transporter complex"/>
    <property type="evidence" value="ECO:0007669"/>
    <property type="project" value="InterPro"/>
</dbReference>
<keyword evidence="6 9" id="KW-0812">Transmembrane</keyword>
<dbReference type="RefSeq" id="WP_168606092.1">
    <property type="nucleotide sequence ID" value="NZ_CP038852.1"/>
</dbReference>
<evidence type="ECO:0000256" key="6">
    <source>
        <dbReference type="ARBA" id="ARBA00022692"/>
    </source>
</evidence>
<evidence type="ECO:0000256" key="4">
    <source>
        <dbReference type="ARBA" id="ARBA00022475"/>
    </source>
</evidence>
<comment type="subcellular location">
    <subcellularLocation>
        <location evidence="1">Cell inner membrane</location>
        <topology evidence="1">Multi-pass membrane protein</topology>
    </subcellularLocation>
    <subcellularLocation>
        <location evidence="9">Cell membrane</location>
        <topology evidence="9">Multi-pass membrane protein</topology>
    </subcellularLocation>
</comment>
<reference evidence="11 12" key="1">
    <citation type="journal article" date="2020" name="Nat. Microbiol.">
        <title>Lysogenic host-virus interactions in SAR11 marine bacteria.</title>
        <authorList>
            <person name="Morris R.M."/>
            <person name="Cain K.R."/>
            <person name="Hvorecny K.L."/>
            <person name="Kollman J.M."/>
        </authorList>
    </citation>
    <scope>NUCLEOTIDE SEQUENCE [LARGE SCALE GENOMIC DNA]</scope>
    <source>
        <strain evidence="11 12">NP1</strain>
    </source>
</reference>
<keyword evidence="4" id="KW-1003">Cell membrane</keyword>
<feature type="domain" description="ABC transmembrane type-1" evidence="10">
    <location>
        <begin position="17"/>
        <end position="215"/>
    </location>
</feature>
<dbReference type="GO" id="GO:0006865">
    <property type="term" value="P:amino acid transport"/>
    <property type="evidence" value="ECO:0007669"/>
    <property type="project" value="TreeGrafter"/>
</dbReference>
<dbReference type="KEGG" id="peg:E5R92_00015"/>
<evidence type="ECO:0000256" key="7">
    <source>
        <dbReference type="ARBA" id="ARBA00022989"/>
    </source>
</evidence>
<dbReference type="InterPro" id="IPR043429">
    <property type="entry name" value="ArtM/GltK/GlnP/TcyL/YhdX-like"/>
</dbReference>
<evidence type="ECO:0000313" key="11">
    <source>
        <dbReference type="EMBL" id="QIZ20182.1"/>
    </source>
</evidence>